<name>A0A2W5NQ90_9SPHN</name>
<accession>A0A2W5NQ90</accession>
<dbReference type="InterPro" id="IPR036709">
    <property type="entry name" value="Autotransporte_beta_dom_sf"/>
</dbReference>
<dbReference type="SUPFAM" id="SSF103515">
    <property type="entry name" value="Autotransporter"/>
    <property type="match status" value="1"/>
</dbReference>
<feature type="region of interest" description="Disordered" evidence="1">
    <location>
        <begin position="274"/>
        <end position="298"/>
    </location>
</feature>
<evidence type="ECO:0000256" key="1">
    <source>
        <dbReference type="SAM" id="MobiDB-lite"/>
    </source>
</evidence>
<dbReference type="PROSITE" id="PS51208">
    <property type="entry name" value="AUTOTRANSPORTER"/>
    <property type="match status" value="1"/>
</dbReference>
<keyword evidence="2" id="KW-0732">Signal</keyword>
<dbReference type="Pfam" id="PF03797">
    <property type="entry name" value="Autotransporter"/>
    <property type="match status" value="1"/>
</dbReference>
<evidence type="ECO:0000313" key="4">
    <source>
        <dbReference type="EMBL" id="PZQ54618.1"/>
    </source>
</evidence>
<evidence type="ECO:0000256" key="2">
    <source>
        <dbReference type="SAM" id="SignalP"/>
    </source>
</evidence>
<dbReference type="SMART" id="SM00869">
    <property type="entry name" value="Autotransporter"/>
    <property type="match status" value="1"/>
</dbReference>
<organism evidence="4 5">
    <name type="scientific">Novosphingobium pentaromativorans</name>
    <dbReference type="NCBI Taxonomy" id="205844"/>
    <lineage>
        <taxon>Bacteria</taxon>
        <taxon>Pseudomonadati</taxon>
        <taxon>Pseudomonadota</taxon>
        <taxon>Alphaproteobacteria</taxon>
        <taxon>Sphingomonadales</taxon>
        <taxon>Sphingomonadaceae</taxon>
        <taxon>Novosphingobium</taxon>
    </lineage>
</organism>
<dbReference type="Gene3D" id="2.40.128.130">
    <property type="entry name" value="Autotransporter beta-domain"/>
    <property type="match status" value="1"/>
</dbReference>
<feature type="chain" id="PRO_5016046131" evidence="2">
    <location>
        <begin position="29"/>
        <end position="1062"/>
    </location>
</feature>
<feature type="signal peptide" evidence="2">
    <location>
        <begin position="1"/>
        <end position="28"/>
    </location>
</feature>
<dbReference type="AlphaFoldDB" id="A0A2W5NQ90"/>
<gene>
    <name evidence="4" type="ORF">DI555_11290</name>
</gene>
<feature type="domain" description="Autotransporter" evidence="3">
    <location>
        <begin position="774"/>
        <end position="1062"/>
    </location>
</feature>
<feature type="compositionally biased region" description="Acidic residues" evidence="1">
    <location>
        <begin position="281"/>
        <end position="297"/>
    </location>
</feature>
<evidence type="ECO:0000313" key="5">
    <source>
        <dbReference type="Proteomes" id="UP000249082"/>
    </source>
</evidence>
<dbReference type="InterPro" id="IPR005546">
    <property type="entry name" value="Autotransporte_beta"/>
</dbReference>
<protein>
    <submittedName>
        <fullName evidence="4">Autotransporter</fullName>
    </submittedName>
</protein>
<proteinExistence type="predicted"/>
<comment type="caution">
    <text evidence="4">The sequence shown here is derived from an EMBL/GenBank/DDBJ whole genome shotgun (WGS) entry which is preliminary data.</text>
</comment>
<evidence type="ECO:0000259" key="3">
    <source>
        <dbReference type="PROSITE" id="PS51208"/>
    </source>
</evidence>
<dbReference type="Proteomes" id="UP000249082">
    <property type="component" value="Unassembled WGS sequence"/>
</dbReference>
<reference evidence="4 5" key="1">
    <citation type="submission" date="2017-08" db="EMBL/GenBank/DDBJ databases">
        <title>Infants hospitalized years apart are colonized by the same room-sourced microbial strains.</title>
        <authorList>
            <person name="Brooks B."/>
            <person name="Olm M.R."/>
            <person name="Firek B.A."/>
            <person name="Baker R."/>
            <person name="Thomas B.C."/>
            <person name="Morowitz M.J."/>
            <person name="Banfield J.F."/>
        </authorList>
    </citation>
    <scope>NUCLEOTIDE SEQUENCE [LARGE SCALE GENOMIC DNA]</scope>
    <source>
        <strain evidence="4">S2_005_002_R2_33</strain>
    </source>
</reference>
<dbReference type="EMBL" id="QFPX01000008">
    <property type="protein sequence ID" value="PZQ54618.1"/>
    <property type="molecule type" value="Genomic_DNA"/>
</dbReference>
<sequence length="1062" mass="107761">MNSLHTTSSVGALVLALAATAAPTPALAATTVSTDTTKALVTASAGDVTVTEDGTITLSSGSAITVDSSNAVDIEGALALDDADGASAITVQAGTVSTITIGEDATLTVTEDFVPEDTDSNAIADGAIASASDRYGIHVLSGATTSGAITNAGTIKVEGLNSGGIVVDSDYLGTITNTGTINVIGDGSVGISTKAVDGDVTVEGTVYATGAGAQALVVGGDVSGTVTIQGTVSQRASYSDDDGDTIVLSRAALRTGAAAVEITGNVAGGIYVAAPPVDNDSSNDDEDGDGVDDDEEGTGAVVGYGNGPAIQVGGTSDITVGGVSSNSGTYSIAIDGSVSSNAYYSNTDAYGLVIGGQGGNVTLTDGIGVTGTLSATTYDSAATALLINAGSTVTSLYNSGSITASITSQGEGSSTAIRDLSGTLTTIDNTGFIAASGSSTDTRTAIDLSANTSGVTINQYLNDADAETSADYLDDNDTDTDPTVYTAITGNILLGSGNDTIDAAAGTITGNTLFGDGDDVLNLSGNALYTGDVYFGDGIGTATLSGTSSFVGTMDFGGNSGTLSLSGSSVYAGNFSNADGLTVTVGSGAKLTASDSENIAFGSLIVKSGGALGVYLDTAEGTSSLYTVANATLEDGAKITATVTDLGDAEGTYTVLTASSLDVQGALNSTDTDLPFIYDGEVSTDANSIYLTIARKTTGELGLTRSEASAWDAIYAAAQNDDSLTASLLDVEDSVTLQSQVAGLLPDHSGGVFDAVTHGDRMAARHLSDETSLFTISDIGGWFEPVYWRTAKDAGSTAGYKASGWGLSAGVERRTDLGYFGLSYAWLHGTVKDGGGTGDLDVGQHDLGVFWRTAKGPFMAWARIGASKISVDSTRTFTGTIDDTDFTYSADGKWNGWMFSGLAGASYRFQMSRRFNLKPKVELEQFWLRENGYSESADSDAIALSVASRTSKMTTVTPTLTASYSLGTISPDWRPLTFQLEAGRREVVSGKLGSTTAWFNGGDTYDAGEAFTITPESLKGAWVSEVSMLAGGYDFTWKLTARAERTQDATDLSARASLSVAF</sequence>